<gene>
    <name evidence="9" type="ORF">BGZ65_008167</name>
</gene>
<proteinExistence type="predicted"/>
<keyword evidence="4 8" id="KW-0812">Transmembrane</keyword>
<evidence type="ECO:0000256" key="7">
    <source>
        <dbReference type="ARBA" id="ARBA00023136"/>
    </source>
</evidence>
<evidence type="ECO:0000313" key="10">
    <source>
        <dbReference type="Proteomes" id="UP000749646"/>
    </source>
</evidence>
<evidence type="ECO:0000256" key="3">
    <source>
        <dbReference type="ARBA" id="ARBA00022502"/>
    </source>
</evidence>
<keyword evidence="6 8" id="KW-1133">Transmembrane helix</keyword>
<comment type="pathway">
    <text evidence="2">Glycolipid biosynthesis; glycosylphosphatidylinositol-anchor biosynthesis.</text>
</comment>
<sequence>MQRTTRQGQEAAARDLAALRTAARTNAVVAPSYPLLRMTLFAMANLTAAYTTLITVPTLLMTSDETTGSSSSSTLPSLFWTIAALFVFQTTVGLVQSYLHSSNQQAATVKKGKSSSRLSSSSSLLASIVIGTMGTAVCYAFVVLFGAGFIHQAMETALLACYLSLLSFYPASFVLKGDLTSWLRIFVHNSPQTYTETALYCQGMMAIFGAWLGSIVIPLDWDRPWQVWPVPCVLGAILFYSIGAIVGLVVSVVMRQRAMRSEFGIDNVKNISSQKAKDD</sequence>
<feature type="transmembrane region" description="Helical" evidence="8">
    <location>
        <begin position="197"/>
        <end position="216"/>
    </location>
</feature>
<feature type="transmembrane region" description="Helical" evidence="8">
    <location>
        <begin position="122"/>
        <end position="150"/>
    </location>
</feature>
<dbReference type="GO" id="GO:0005789">
    <property type="term" value="C:endoplasmic reticulum membrane"/>
    <property type="evidence" value="ECO:0007669"/>
    <property type="project" value="UniProtKB-SubCell"/>
</dbReference>
<feature type="transmembrane region" description="Helical" evidence="8">
    <location>
        <begin position="156"/>
        <end position="176"/>
    </location>
</feature>
<feature type="transmembrane region" description="Helical" evidence="8">
    <location>
        <begin position="40"/>
        <end position="60"/>
    </location>
</feature>
<dbReference type="Pfam" id="PF06699">
    <property type="entry name" value="PIG-F"/>
    <property type="match status" value="1"/>
</dbReference>
<dbReference type="GO" id="GO:0006506">
    <property type="term" value="P:GPI anchor biosynthetic process"/>
    <property type="evidence" value="ECO:0007669"/>
    <property type="project" value="UniProtKB-KW"/>
</dbReference>
<evidence type="ECO:0000256" key="8">
    <source>
        <dbReference type="SAM" id="Phobius"/>
    </source>
</evidence>
<comment type="caution">
    <text evidence="9">The sequence shown here is derived from an EMBL/GenBank/DDBJ whole genome shotgun (WGS) entry which is preliminary data.</text>
</comment>
<evidence type="ECO:0000256" key="6">
    <source>
        <dbReference type="ARBA" id="ARBA00022989"/>
    </source>
</evidence>
<keyword evidence="5" id="KW-0256">Endoplasmic reticulum</keyword>
<keyword evidence="10" id="KW-1185">Reference proteome</keyword>
<evidence type="ECO:0000256" key="4">
    <source>
        <dbReference type="ARBA" id="ARBA00022692"/>
    </source>
</evidence>
<evidence type="ECO:0000313" key="9">
    <source>
        <dbReference type="EMBL" id="KAF9924755.1"/>
    </source>
</evidence>
<dbReference type="OrthoDB" id="17366at2759"/>
<evidence type="ECO:0000256" key="5">
    <source>
        <dbReference type="ARBA" id="ARBA00022824"/>
    </source>
</evidence>
<name>A0A9P6IJK4_9FUNG</name>
<organism evidence="9 10">
    <name type="scientific">Modicella reniformis</name>
    <dbReference type="NCBI Taxonomy" id="1440133"/>
    <lineage>
        <taxon>Eukaryota</taxon>
        <taxon>Fungi</taxon>
        <taxon>Fungi incertae sedis</taxon>
        <taxon>Mucoromycota</taxon>
        <taxon>Mortierellomycotina</taxon>
        <taxon>Mortierellomycetes</taxon>
        <taxon>Mortierellales</taxon>
        <taxon>Mortierellaceae</taxon>
        <taxon>Modicella</taxon>
    </lineage>
</organism>
<evidence type="ECO:0000256" key="1">
    <source>
        <dbReference type="ARBA" id="ARBA00004477"/>
    </source>
</evidence>
<feature type="transmembrane region" description="Helical" evidence="8">
    <location>
        <begin position="80"/>
        <end position="101"/>
    </location>
</feature>
<dbReference type="InterPro" id="IPR009580">
    <property type="entry name" value="GPI_biosynthesis_protein_Pig-F"/>
</dbReference>
<reference evidence="9" key="1">
    <citation type="journal article" date="2020" name="Fungal Divers.">
        <title>Resolving the Mortierellaceae phylogeny through synthesis of multi-gene phylogenetics and phylogenomics.</title>
        <authorList>
            <person name="Vandepol N."/>
            <person name="Liber J."/>
            <person name="Desiro A."/>
            <person name="Na H."/>
            <person name="Kennedy M."/>
            <person name="Barry K."/>
            <person name="Grigoriev I.V."/>
            <person name="Miller A.N."/>
            <person name="O'Donnell K."/>
            <person name="Stajich J.E."/>
            <person name="Bonito G."/>
        </authorList>
    </citation>
    <scope>NUCLEOTIDE SEQUENCE</scope>
    <source>
        <strain evidence="9">MES-2147</strain>
    </source>
</reference>
<dbReference type="Proteomes" id="UP000749646">
    <property type="component" value="Unassembled WGS sequence"/>
</dbReference>
<dbReference type="EMBL" id="JAAAHW010010559">
    <property type="protein sequence ID" value="KAF9924755.1"/>
    <property type="molecule type" value="Genomic_DNA"/>
</dbReference>
<keyword evidence="7 8" id="KW-0472">Membrane</keyword>
<dbReference type="AlphaFoldDB" id="A0A9P6IJK4"/>
<feature type="transmembrane region" description="Helical" evidence="8">
    <location>
        <begin position="228"/>
        <end position="253"/>
    </location>
</feature>
<accession>A0A9P6IJK4</accession>
<evidence type="ECO:0000256" key="2">
    <source>
        <dbReference type="ARBA" id="ARBA00004687"/>
    </source>
</evidence>
<keyword evidence="3" id="KW-0337">GPI-anchor biosynthesis</keyword>
<comment type="subcellular location">
    <subcellularLocation>
        <location evidence="1">Endoplasmic reticulum membrane</location>
        <topology evidence="1">Multi-pass membrane protein</topology>
    </subcellularLocation>
</comment>
<protein>
    <submittedName>
        <fullName evidence="9">Uncharacterized protein</fullName>
    </submittedName>
</protein>